<dbReference type="Gene3D" id="2.40.440.10">
    <property type="entry name" value="L,D-transpeptidase catalytic domain-like"/>
    <property type="match status" value="1"/>
</dbReference>
<comment type="pathway">
    <text evidence="1 6">Cell wall biogenesis; peptidoglycan biosynthesis.</text>
</comment>
<dbReference type="UniPathway" id="UPA00219"/>
<dbReference type="GO" id="GO:0071972">
    <property type="term" value="F:peptidoglycan L,D-transpeptidase activity"/>
    <property type="evidence" value="ECO:0007669"/>
    <property type="project" value="TreeGrafter"/>
</dbReference>
<evidence type="ECO:0000256" key="7">
    <source>
        <dbReference type="SAM" id="MobiDB-lite"/>
    </source>
</evidence>
<dbReference type="Pfam" id="PF03734">
    <property type="entry name" value="YkuD"/>
    <property type="match status" value="1"/>
</dbReference>
<keyword evidence="11" id="KW-1185">Reference proteome</keyword>
<dbReference type="InterPro" id="IPR005490">
    <property type="entry name" value="LD_TPept_cat_dom"/>
</dbReference>
<feature type="active site" description="Proton donor/acceptor" evidence="6">
    <location>
        <position position="167"/>
    </location>
</feature>
<evidence type="ECO:0000256" key="4">
    <source>
        <dbReference type="ARBA" id="ARBA00022984"/>
    </source>
</evidence>
<keyword evidence="2" id="KW-0808">Transferase</keyword>
<feature type="region of interest" description="Disordered" evidence="7">
    <location>
        <begin position="25"/>
        <end position="88"/>
    </location>
</feature>
<sequence>MRKLIMAVTGVAAAAVLGACSAGESGAPAGAAAPAGEVAPPVTTTTTVPPPTTSAPPTSSAPPTTTTTTKKKPSTTKPKPKPVEKPAAGVPCSISSGACVDLSAKKTWILRDGQVAYGPVPITAGKKGYPTPVGTFSVTSKVKNYHSRQFDAPMPNSVFFVPGIAFHTGSLSQQSHGCIHLSAKASAKYFSTLKVGDPVQVVR</sequence>
<keyword evidence="8" id="KW-0732">Signal</keyword>
<feature type="chain" id="PRO_5038575192" description="L,D-TPase catalytic domain-containing protein" evidence="8">
    <location>
        <begin position="23"/>
        <end position="203"/>
    </location>
</feature>
<dbReference type="PROSITE" id="PS52029">
    <property type="entry name" value="LD_TPASE"/>
    <property type="match status" value="1"/>
</dbReference>
<dbReference type="AlphaFoldDB" id="A0A344LEJ3"/>
<evidence type="ECO:0000256" key="6">
    <source>
        <dbReference type="PROSITE-ProRule" id="PRU01373"/>
    </source>
</evidence>
<protein>
    <recommendedName>
        <fullName evidence="9">L,D-TPase catalytic domain-containing protein</fullName>
    </recommendedName>
</protein>
<dbReference type="GO" id="GO:0018104">
    <property type="term" value="P:peptidoglycan-protein cross-linking"/>
    <property type="evidence" value="ECO:0007669"/>
    <property type="project" value="TreeGrafter"/>
</dbReference>
<evidence type="ECO:0000313" key="10">
    <source>
        <dbReference type="EMBL" id="AXB46467.1"/>
    </source>
</evidence>
<dbReference type="EMBL" id="CP015163">
    <property type="protein sequence ID" value="AXB46467.1"/>
    <property type="molecule type" value="Genomic_DNA"/>
</dbReference>
<feature type="active site" description="Nucleophile" evidence="6">
    <location>
        <position position="178"/>
    </location>
</feature>
<dbReference type="PANTHER" id="PTHR30582">
    <property type="entry name" value="L,D-TRANSPEPTIDASE"/>
    <property type="match status" value="1"/>
</dbReference>
<organism evidence="10 11">
    <name type="scientific">Amycolatopsis albispora</name>
    <dbReference type="NCBI Taxonomy" id="1804986"/>
    <lineage>
        <taxon>Bacteria</taxon>
        <taxon>Bacillati</taxon>
        <taxon>Actinomycetota</taxon>
        <taxon>Actinomycetes</taxon>
        <taxon>Pseudonocardiales</taxon>
        <taxon>Pseudonocardiaceae</taxon>
        <taxon>Amycolatopsis</taxon>
    </lineage>
</organism>
<gene>
    <name evidence="10" type="ORF">A4R43_31730</name>
</gene>
<evidence type="ECO:0000256" key="1">
    <source>
        <dbReference type="ARBA" id="ARBA00004752"/>
    </source>
</evidence>
<keyword evidence="3 6" id="KW-0133">Cell shape</keyword>
<dbReference type="GO" id="GO:0071555">
    <property type="term" value="P:cell wall organization"/>
    <property type="evidence" value="ECO:0007669"/>
    <property type="project" value="UniProtKB-UniRule"/>
</dbReference>
<accession>A0A344LEJ3</accession>
<evidence type="ECO:0000256" key="3">
    <source>
        <dbReference type="ARBA" id="ARBA00022960"/>
    </source>
</evidence>
<dbReference type="CDD" id="cd16913">
    <property type="entry name" value="YkuD_like"/>
    <property type="match status" value="1"/>
</dbReference>
<dbReference type="RefSeq" id="WP_113695521.1">
    <property type="nucleotide sequence ID" value="NZ_CP015163.1"/>
</dbReference>
<dbReference type="GO" id="GO:0005576">
    <property type="term" value="C:extracellular region"/>
    <property type="evidence" value="ECO:0007669"/>
    <property type="project" value="TreeGrafter"/>
</dbReference>
<dbReference type="SUPFAM" id="SSF141523">
    <property type="entry name" value="L,D-transpeptidase catalytic domain-like"/>
    <property type="match status" value="1"/>
</dbReference>
<dbReference type="OrthoDB" id="8887048at2"/>
<feature type="compositionally biased region" description="Low complexity" evidence="7">
    <location>
        <begin position="25"/>
        <end position="47"/>
    </location>
</feature>
<evidence type="ECO:0000256" key="2">
    <source>
        <dbReference type="ARBA" id="ARBA00022679"/>
    </source>
</evidence>
<dbReference type="GO" id="GO:0016740">
    <property type="term" value="F:transferase activity"/>
    <property type="evidence" value="ECO:0007669"/>
    <property type="project" value="UniProtKB-KW"/>
</dbReference>
<evidence type="ECO:0000256" key="5">
    <source>
        <dbReference type="ARBA" id="ARBA00023316"/>
    </source>
</evidence>
<dbReference type="Proteomes" id="UP000250434">
    <property type="component" value="Chromosome"/>
</dbReference>
<feature type="compositionally biased region" description="Low complexity" evidence="7">
    <location>
        <begin position="55"/>
        <end position="68"/>
    </location>
</feature>
<evidence type="ECO:0000313" key="11">
    <source>
        <dbReference type="Proteomes" id="UP000250434"/>
    </source>
</evidence>
<dbReference type="KEGG" id="aab:A4R43_31730"/>
<dbReference type="PANTHER" id="PTHR30582:SF33">
    <property type="entry name" value="EXPORTED PROTEIN"/>
    <property type="match status" value="1"/>
</dbReference>
<feature type="domain" description="L,D-TPase catalytic" evidence="9">
    <location>
        <begin position="96"/>
        <end position="202"/>
    </location>
</feature>
<feature type="compositionally biased region" description="Basic residues" evidence="7">
    <location>
        <begin position="69"/>
        <end position="80"/>
    </location>
</feature>
<dbReference type="InterPro" id="IPR038063">
    <property type="entry name" value="Transpep_catalytic_dom"/>
</dbReference>
<feature type="signal peptide" evidence="8">
    <location>
        <begin position="1"/>
        <end position="22"/>
    </location>
</feature>
<evidence type="ECO:0000259" key="9">
    <source>
        <dbReference type="PROSITE" id="PS52029"/>
    </source>
</evidence>
<keyword evidence="4 6" id="KW-0573">Peptidoglycan synthesis</keyword>
<keyword evidence="5 6" id="KW-0961">Cell wall biogenesis/degradation</keyword>
<name>A0A344LEJ3_9PSEU</name>
<dbReference type="GO" id="GO:0008360">
    <property type="term" value="P:regulation of cell shape"/>
    <property type="evidence" value="ECO:0007669"/>
    <property type="project" value="UniProtKB-UniRule"/>
</dbReference>
<dbReference type="PROSITE" id="PS51257">
    <property type="entry name" value="PROKAR_LIPOPROTEIN"/>
    <property type="match status" value="1"/>
</dbReference>
<proteinExistence type="predicted"/>
<evidence type="ECO:0000256" key="8">
    <source>
        <dbReference type="SAM" id="SignalP"/>
    </source>
</evidence>
<dbReference type="InterPro" id="IPR050979">
    <property type="entry name" value="LD-transpeptidase"/>
</dbReference>
<reference evidence="10 11" key="1">
    <citation type="submission" date="2016-04" db="EMBL/GenBank/DDBJ databases">
        <title>Complete genome sequence and analysis of deep-sea sediment isolate, Amycolatopsis sp. WP1.</title>
        <authorList>
            <person name="Wang H."/>
            <person name="Chen S."/>
            <person name="Wu Q."/>
        </authorList>
    </citation>
    <scope>NUCLEOTIDE SEQUENCE [LARGE SCALE GENOMIC DNA]</scope>
    <source>
        <strain evidence="10 11">WP1</strain>
    </source>
</reference>